<dbReference type="AlphaFoldDB" id="A0A4W2EQ91"/>
<dbReference type="Gene3D" id="3.30.70.270">
    <property type="match status" value="1"/>
</dbReference>
<dbReference type="InterPro" id="IPR000477">
    <property type="entry name" value="RT_dom"/>
</dbReference>
<reference evidence="3" key="3">
    <citation type="submission" date="2025-09" db="UniProtKB">
        <authorList>
            <consortium name="Ensembl"/>
        </authorList>
    </citation>
    <scope>IDENTIFICATION</scope>
</reference>
<evidence type="ECO:0000313" key="4">
    <source>
        <dbReference type="Proteomes" id="UP000314981"/>
    </source>
</evidence>
<reference evidence="3 4" key="1">
    <citation type="submission" date="2018-11" db="EMBL/GenBank/DDBJ databases">
        <title>Haplotype-resolved cattle genomes.</title>
        <authorList>
            <person name="Low W.Y."/>
            <person name="Tearle R."/>
            <person name="Bickhart D.M."/>
            <person name="Rosen B.D."/>
            <person name="Koren S."/>
            <person name="Rhie A."/>
            <person name="Hiendleder S."/>
            <person name="Phillippy A.M."/>
            <person name="Smith T.P.L."/>
            <person name="Williams J.L."/>
        </authorList>
    </citation>
    <scope>NUCLEOTIDE SEQUENCE [LARGE SCALE GENOMIC DNA]</scope>
</reference>
<dbReference type="PANTHER" id="PTHR47027:SF8">
    <property type="entry name" value="RIBONUCLEASE H"/>
    <property type="match status" value="1"/>
</dbReference>
<dbReference type="Ensembl" id="ENSBIXT00000032586.1">
    <property type="protein sequence ID" value="ENSBIXP00000038917.1"/>
    <property type="gene ID" value="ENSBIXG00000022804.1"/>
</dbReference>
<dbReference type="InterPro" id="IPR043502">
    <property type="entry name" value="DNA/RNA_pol_sf"/>
</dbReference>
<feature type="domain" description="Reverse transcriptase" evidence="2">
    <location>
        <begin position="1"/>
        <end position="213"/>
    </location>
</feature>
<evidence type="ECO:0000256" key="1">
    <source>
        <dbReference type="ARBA" id="ARBA00010879"/>
    </source>
</evidence>
<dbReference type="InterPro" id="IPR043128">
    <property type="entry name" value="Rev_trsase/Diguanyl_cyclase"/>
</dbReference>
<dbReference type="PROSITE" id="PS50878">
    <property type="entry name" value="RT_POL"/>
    <property type="match status" value="1"/>
</dbReference>
<name>A0A4W2EQ91_BOBOX</name>
<dbReference type="Pfam" id="PF00078">
    <property type="entry name" value="RVT_1"/>
    <property type="match status" value="1"/>
</dbReference>
<dbReference type="SUPFAM" id="SSF56672">
    <property type="entry name" value="DNA/RNA polymerases"/>
    <property type="match status" value="1"/>
</dbReference>
<proteinExistence type="inferred from homology"/>
<evidence type="ECO:0000259" key="2">
    <source>
        <dbReference type="PROSITE" id="PS50878"/>
    </source>
</evidence>
<dbReference type="CDD" id="cd01650">
    <property type="entry name" value="RT_nLTR_like"/>
    <property type="match status" value="1"/>
</dbReference>
<protein>
    <recommendedName>
        <fullName evidence="2">Reverse transcriptase domain-containing protein</fullName>
    </recommendedName>
</protein>
<sequence>MNHDLPDVQASFRKGRGTRDQIANIRWIMEKAREFQKSIYFCFIDYAKAFDCVDHNQLWKILQEMGIPDHLTCLLRNWYAGQEATVRTGHGTTDWFQTGKGVCQGCILSPYLFNLYAEYIMRNAGLEETQAGIKISGRNLNNLRYADDTTLMADSEEELKSLLMKVKVESEKGGLKLNIQKMKIMASGPITSWEIDGETVETVSDFIFLGSKITADGDCSHEIKRRLLLGRKVMTNLDSLLKSRDITLPTKVRLVKAMVFPVVMCGCESWTVKKAERRRIDAFELWCWRRLLRVPWTASRSNQSILKEVSPGISLEGTMLKLKLQCFGHLMRRVDSLEKTLMLGGIGGRRRRGRQRMRWLDDITDSMDMSLSELRELVMDKEAWRAAVHGVTKSRTRLSN</sequence>
<comment type="similarity">
    <text evidence="1">Belongs to the beta type-B retroviral polymerase family. HERV class-II K(HML-2) pol subfamily.</text>
</comment>
<organism evidence="3 4">
    <name type="scientific">Bos indicus x Bos taurus</name>
    <name type="common">Hybrid cattle</name>
    <dbReference type="NCBI Taxonomy" id="30522"/>
    <lineage>
        <taxon>Eukaryota</taxon>
        <taxon>Metazoa</taxon>
        <taxon>Chordata</taxon>
        <taxon>Craniata</taxon>
        <taxon>Vertebrata</taxon>
        <taxon>Euteleostomi</taxon>
        <taxon>Mammalia</taxon>
        <taxon>Eutheria</taxon>
        <taxon>Laurasiatheria</taxon>
        <taxon>Artiodactyla</taxon>
        <taxon>Ruminantia</taxon>
        <taxon>Pecora</taxon>
        <taxon>Bovidae</taxon>
        <taxon>Bovinae</taxon>
        <taxon>Bos</taxon>
    </lineage>
</organism>
<dbReference type="Proteomes" id="UP000314981">
    <property type="component" value="Chromosome 7"/>
</dbReference>
<reference evidence="3" key="2">
    <citation type="submission" date="2025-08" db="UniProtKB">
        <authorList>
            <consortium name="Ensembl"/>
        </authorList>
    </citation>
    <scope>IDENTIFICATION</scope>
</reference>
<keyword evidence="4" id="KW-1185">Reference proteome</keyword>
<dbReference type="PANTHER" id="PTHR47027">
    <property type="entry name" value="REVERSE TRANSCRIPTASE DOMAIN-CONTAINING PROTEIN"/>
    <property type="match status" value="1"/>
</dbReference>
<accession>A0A4W2EQ91</accession>
<evidence type="ECO:0000313" key="3">
    <source>
        <dbReference type="Ensembl" id="ENSBIXP00000038917.1"/>
    </source>
</evidence>